<reference evidence="2 3" key="1">
    <citation type="journal article" date="2013" name="Mar. Genomics">
        <title>Expression of sulfatases in Rhodopirellula baltica and the diversity of sulfatases in the genus Rhodopirellula.</title>
        <authorList>
            <person name="Wegner C.E."/>
            <person name="Richter-Heitmann T."/>
            <person name="Klindworth A."/>
            <person name="Klockow C."/>
            <person name="Richter M."/>
            <person name="Achstetter T."/>
            <person name="Glockner F.O."/>
            <person name="Harder J."/>
        </authorList>
    </citation>
    <scope>NUCLEOTIDE SEQUENCE [LARGE SCALE GENOMIC DNA]</scope>
    <source>
        <strain evidence="2 3">SM41</strain>
    </source>
</reference>
<comment type="caution">
    <text evidence="2">The sequence shown here is derived from an EMBL/GenBank/DDBJ whole genome shotgun (WGS) entry which is preliminary data.</text>
</comment>
<name>M5U3V4_9BACT</name>
<dbReference type="Pfam" id="PF07394">
    <property type="entry name" value="DUF1501"/>
    <property type="match status" value="1"/>
</dbReference>
<dbReference type="SUPFAM" id="SSF53649">
    <property type="entry name" value="Alkaline phosphatase-like"/>
    <property type="match status" value="1"/>
</dbReference>
<evidence type="ECO:0000313" key="2">
    <source>
        <dbReference type="EMBL" id="EMI56132.1"/>
    </source>
</evidence>
<dbReference type="EMBL" id="ANOH01000169">
    <property type="protein sequence ID" value="EMI56132.1"/>
    <property type="molecule type" value="Genomic_DNA"/>
</dbReference>
<accession>M5U3V4</accession>
<dbReference type="PROSITE" id="PS51318">
    <property type="entry name" value="TAT"/>
    <property type="match status" value="1"/>
</dbReference>
<dbReference type="InterPro" id="IPR017850">
    <property type="entry name" value="Alkaline_phosphatase_core_sf"/>
</dbReference>
<dbReference type="PANTHER" id="PTHR43737">
    <property type="entry name" value="BLL7424 PROTEIN"/>
    <property type="match status" value="1"/>
</dbReference>
<dbReference type="PATRIC" id="fig|1263870.3.peg.2624"/>
<protein>
    <submittedName>
        <fullName evidence="2">Secreted protein containing DUF1501</fullName>
    </submittedName>
</protein>
<dbReference type="InterPro" id="IPR010869">
    <property type="entry name" value="DUF1501"/>
</dbReference>
<dbReference type="OrthoDB" id="127333at2"/>
<dbReference type="AlphaFoldDB" id="M5U3V4"/>
<dbReference type="PANTHER" id="PTHR43737:SF1">
    <property type="entry name" value="DUF1501 DOMAIN-CONTAINING PROTEIN"/>
    <property type="match status" value="1"/>
</dbReference>
<dbReference type="Proteomes" id="UP000011885">
    <property type="component" value="Unassembled WGS sequence"/>
</dbReference>
<feature type="signal peptide" evidence="1">
    <location>
        <begin position="1"/>
        <end position="28"/>
    </location>
</feature>
<feature type="chain" id="PRO_5004073187" evidence="1">
    <location>
        <begin position="29"/>
        <end position="439"/>
    </location>
</feature>
<sequence length="439" mass="46815">MKRRNFLHTTVATGAAALSGLLPNLATAMSSNQRKRACIILWMSGGPSQTDTFDMKPQHENGGEFSEIATNVPGVRFSEHLPSLAKHADKLAIVRTLTSKEGDHERGAYLLQTGEKMGGPIKPPALRSRLGHQLSPDRTTLPPLVSIGSDGFVAARPIGSGFLGPRYQPMDVAVAGSASPGDDIRSGSPASLSVNALARHSTIDESRWQRRFQLWESFESGFLAQRPNNGLRSHRGTYENARDLMSSGQADVFDLSGEPEALRRRYGVGTFGQGCLLARRLVAAGVACVEVTLSRSTIGGSSWDSHAQNFPAVENLSRELDAGFATLLEDLSGRGLLESTTVVCMGEFGRTPRINASAGRDHFPRAFAGVLAGGDVAMGQAYGKTSDDGMQIVDNPVSIPQWLATICAATGVSPSDTVMNESGRPVPIVDADPIEDLYV</sequence>
<evidence type="ECO:0000313" key="3">
    <source>
        <dbReference type="Proteomes" id="UP000011885"/>
    </source>
</evidence>
<dbReference type="InterPro" id="IPR006311">
    <property type="entry name" value="TAT_signal"/>
</dbReference>
<gene>
    <name evidence="2" type="ORF">RSSM_02467</name>
</gene>
<keyword evidence="1" id="KW-0732">Signal</keyword>
<dbReference type="RefSeq" id="WP_008678153.1">
    <property type="nucleotide sequence ID" value="NZ_ANOH01000169.1"/>
</dbReference>
<organism evidence="2 3">
    <name type="scientific">Rhodopirellula sallentina SM41</name>
    <dbReference type="NCBI Taxonomy" id="1263870"/>
    <lineage>
        <taxon>Bacteria</taxon>
        <taxon>Pseudomonadati</taxon>
        <taxon>Planctomycetota</taxon>
        <taxon>Planctomycetia</taxon>
        <taxon>Pirellulales</taxon>
        <taxon>Pirellulaceae</taxon>
        <taxon>Rhodopirellula</taxon>
    </lineage>
</organism>
<keyword evidence="3" id="KW-1185">Reference proteome</keyword>
<evidence type="ECO:0000256" key="1">
    <source>
        <dbReference type="SAM" id="SignalP"/>
    </source>
</evidence>
<proteinExistence type="predicted"/>